<reference evidence="2" key="1">
    <citation type="submission" date="2014-12" db="EMBL/GenBank/DDBJ databases">
        <title>Insight into the proteome of Arion vulgaris.</title>
        <authorList>
            <person name="Aradska J."/>
            <person name="Bulat T."/>
            <person name="Smidak R."/>
            <person name="Sarate P."/>
            <person name="Gangsoo J."/>
            <person name="Sialana F."/>
            <person name="Bilban M."/>
            <person name="Lubec G."/>
        </authorList>
    </citation>
    <scope>NUCLEOTIDE SEQUENCE</scope>
    <source>
        <tissue evidence="2">Skin</tissue>
    </source>
</reference>
<proteinExistence type="predicted"/>
<evidence type="ECO:0000313" key="2">
    <source>
        <dbReference type="EMBL" id="CEK95618.1"/>
    </source>
</evidence>
<organism evidence="2">
    <name type="scientific">Arion vulgaris</name>
    <dbReference type="NCBI Taxonomy" id="1028688"/>
    <lineage>
        <taxon>Eukaryota</taxon>
        <taxon>Metazoa</taxon>
        <taxon>Spiralia</taxon>
        <taxon>Lophotrochozoa</taxon>
        <taxon>Mollusca</taxon>
        <taxon>Gastropoda</taxon>
        <taxon>Heterobranchia</taxon>
        <taxon>Euthyneura</taxon>
        <taxon>Panpulmonata</taxon>
        <taxon>Eupulmonata</taxon>
        <taxon>Stylommatophora</taxon>
        <taxon>Helicina</taxon>
        <taxon>Arionoidea</taxon>
        <taxon>Arionidae</taxon>
        <taxon>Arion</taxon>
    </lineage>
</organism>
<gene>
    <name evidence="2" type="primary">ORF208106</name>
</gene>
<sequence length="70" mass="8376">MDTNKYFGCINCHEDMQKAILEEQKKGQKTIVRQEGKEKQERKRRKRKTNKKIYVQDIANRCIISEAPHI</sequence>
<dbReference type="AlphaFoldDB" id="A0A0B7BRJ9"/>
<feature type="compositionally biased region" description="Basic and acidic residues" evidence="1">
    <location>
        <begin position="26"/>
        <end position="41"/>
    </location>
</feature>
<name>A0A0B7BRJ9_9EUPU</name>
<feature type="region of interest" description="Disordered" evidence="1">
    <location>
        <begin position="26"/>
        <end position="49"/>
    </location>
</feature>
<evidence type="ECO:0000256" key="1">
    <source>
        <dbReference type="SAM" id="MobiDB-lite"/>
    </source>
</evidence>
<dbReference type="EMBL" id="HACG01048753">
    <property type="protein sequence ID" value="CEK95618.1"/>
    <property type="molecule type" value="Transcribed_RNA"/>
</dbReference>
<protein>
    <submittedName>
        <fullName evidence="2">Uncharacterized protein</fullName>
    </submittedName>
</protein>
<accession>A0A0B7BRJ9</accession>